<reference evidence="1 2" key="4">
    <citation type="journal article" date="2011" name="BMC Genomics">
        <title>RNA-Seq improves annotation of protein-coding genes in the cucumber genome.</title>
        <authorList>
            <person name="Li Z."/>
            <person name="Zhang Z."/>
            <person name="Yan P."/>
            <person name="Huang S."/>
            <person name="Fei Z."/>
            <person name="Lin K."/>
        </authorList>
    </citation>
    <scope>NUCLEOTIDE SEQUENCE [LARGE SCALE GENOMIC DNA]</scope>
    <source>
        <strain evidence="2">cv. 9930</strain>
    </source>
</reference>
<organism evidence="1 2">
    <name type="scientific">Cucumis sativus</name>
    <name type="common">Cucumber</name>
    <dbReference type="NCBI Taxonomy" id="3659"/>
    <lineage>
        <taxon>Eukaryota</taxon>
        <taxon>Viridiplantae</taxon>
        <taxon>Streptophyta</taxon>
        <taxon>Embryophyta</taxon>
        <taxon>Tracheophyta</taxon>
        <taxon>Spermatophyta</taxon>
        <taxon>Magnoliopsida</taxon>
        <taxon>eudicotyledons</taxon>
        <taxon>Gunneridae</taxon>
        <taxon>Pentapetalae</taxon>
        <taxon>rosids</taxon>
        <taxon>fabids</taxon>
        <taxon>Cucurbitales</taxon>
        <taxon>Cucurbitaceae</taxon>
        <taxon>Benincaseae</taxon>
        <taxon>Cucumis</taxon>
    </lineage>
</organism>
<proteinExistence type="predicted"/>
<keyword evidence="2" id="KW-1185">Reference proteome</keyword>
<protein>
    <submittedName>
        <fullName evidence="1">Uncharacterized protein</fullName>
    </submittedName>
</protein>
<dbReference type="EMBL" id="CM002926">
    <property type="protein sequence ID" value="KGN49651.1"/>
    <property type="molecule type" value="Genomic_DNA"/>
</dbReference>
<evidence type="ECO:0000313" key="1">
    <source>
        <dbReference type="EMBL" id="KGN49651.1"/>
    </source>
</evidence>
<dbReference type="AlphaFoldDB" id="A0A0A0KPK1"/>
<reference evidence="1 2" key="3">
    <citation type="journal article" date="2010" name="BMC Genomics">
        <title>Transcriptome sequencing and comparative analysis of cucumber flowers with different sex types.</title>
        <authorList>
            <person name="Guo S."/>
            <person name="Zheng Y."/>
            <person name="Joung J.G."/>
            <person name="Liu S."/>
            <person name="Zhang Z."/>
            <person name="Crasta O.R."/>
            <person name="Sobral B.W."/>
            <person name="Xu Y."/>
            <person name="Huang S."/>
            <person name="Fei Z."/>
        </authorList>
    </citation>
    <scope>NUCLEOTIDE SEQUENCE [LARGE SCALE GENOMIC DNA]</scope>
    <source>
        <strain evidence="2">cv. 9930</strain>
    </source>
</reference>
<dbReference type="Proteomes" id="UP000029981">
    <property type="component" value="Chromosome 5"/>
</dbReference>
<reference evidence="1 2" key="1">
    <citation type="journal article" date="2009" name="Nat. Genet.">
        <title>The genome of the cucumber, Cucumis sativus L.</title>
        <authorList>
            <person name="Huang S."/>
            <person name="Li R."/>
            <person name="Zhang Z."/>
            <person name="Li L."/>
            <person name="Gu X."/>
            <person name="Fan W."/>
            <person name="Lucas W.J."/>
            <person name="Wang X."/>
            <person name="Xie B."/>
            <person name="Ni P."/>
            <person name="Ren Y."/>
            <person name="Zhu H."/>
            <person name="Li J."/>
            <person name="Lin K."/>
            <person name="Jin W."/>
            <person name="Fei Z."/>
            <person name="Li G."/>
            <person name="Staub J."/>
            <person name="Kilian A."/>
            <person name="van der Vossen E.A."/>
            <person name="Wu Y."/>
            <person name="Guo J."/>
            <person name="He J."/>
            <person name="Jia Z."/>
            <person name="Ren Y."/>
            <person name="Tian G."/>
            <person name="Lu Y."/>
            <person name="Ruan J."/>
            <person name="Qian W."/>
            <person name="Wang M."/>
            <person name="Huang Q."/>
            <person name="Li B."/>
            <person name="Xuan Z."/>
            <person name="Cao J."/>
            <person name="Asan"/>
            <person name="Wu Z."/>
            <person name="Zhang J."/>
            <person name="Cai Q."/>
            <person name="Bai Y."/>
            <person name="Zhao B."/>
            <person name="Han Y."/>
            <person name="Li Y."/>
            <person name="Li X."/>
            <person name="Wang S."/>
            <person name="Shi Q."/>
            <person name="Liu S."/>
            <person name="Cho W.K."/>
            <person name="Kim J.Y."/>
            <person name="Xu Y."/>
            <person name="Heller-Uszynska K."/>
            <person name="Miao H."/>
            <person name="Cheng Z."/>
            <person name="Zhang S."/>
            <person name="Wu J."/>
            <person name="Yang Y."/>
            <person name="Kang H."/>
            <person name="Li M."/>
            <person name="Liang H."/>
            <person name="Ren X."/>
            <person name="Shi Z."/>
            <person name="Wen M."/>
            <person name="Jian M."/>
            <person name="Yang H."/>
            <person name="Zhang G."/>
            <person name="Yang Z."/>
            <person name="Chen R."/>
            <person name="Liu S."/>
            <person name="Li J."/>
            <person name="Ma L."/>
            <person name="Liu H."/>
            <person name="Zhou Y."/>
            <person name="Zhao J."/>
            <person name="Fang X."/>
            <person name="Li G."/>
            <person name="Fang L."/>
            <person name="Li Y."/>
            <person name="Liu D."/>
            <person name="Zheng H."/>
            <person name="Zhang Y."/>
            <person name="Qin N."/>
            <person name="Li Z."/>
            <person name="Yang G."/>
            <person name="Yang S."/>
            <person name="Bolund L."/>
            <person name="Kristiansen K."/>
            <person name="Zheng H."/>
            <person name="Li S."/>
            <person name="Zhang X."/>
            <person name="Yang H."/>
            <person name="Wang J."/>
            <person name="Sun R."/>
            <person name="Zhang B."/>
            <person name="Jiang S."/>
            <person name="Wang J."/>
            <person name="Du Y."/>
            <person name="Li S."/>
        </authorList>
    </citation>
    <scope>NUCLEOTIDE SEQUENCE [LARGE SCALE GENOMIC DNA]</scope>
    <source>
        <strain evidence="2">cv. 9930</strain>
    </source>
</reference>
<evidence type="ECO:0000313" key="2">
    <source>
        <dbReference type="Proteomes" id="UP000029981"/>
    </source>
</evidence>
<gene>
    <name evidence="1" type="ORF">Csa_5G046520</name>
</gene>
<reference evidence="1 2" key="2">
    <citation type="journal article" date="2009" name="PLoS ONE">
        <title>An integrated genetic and cytogenetic map of the cucumber genome.</title>
        <authorList>
            <person name="Ren Y."/>
            <person name="Zhang Z."/>
            <person name="Liu J."/>
            <person name="Staub J.E."/>
            <person name="Han Y."/>
            <person name="Cheng Z."/>
            <person name="Li X."/>
            <person name="Lu J."/>
            <person name="Miao H."/>
            <person name="Kang H."/>
            <person name="Xie B."/>
            <person name="Gu X."/>
            <person name="Wang X."/>
            <person name="Du Y."/>
            <person name="Jin W."/>
            <person name="Huang S."/>
        </authorList>
    </citation>
    <scope>NUCLEOTIDE SEQUENCE [LARGE SCALE GENOMIC DNA]</scope>
    <source>
        <strain evidence="2">cv. 9930</strain>
    </source>
</reference>
<name>A0A0A0KPK1_CUCSA</name>
<dbReference type="Gramene" id="KGN49651">
    <property type="protein sequence ID" value="KGN49651"/>
    <property type="gene ID" value="Csa_5G046520"/>
</dbReference>
<sequence length="115" mass="13266">MKVFRLELTIYKLASVKGTKPKRSTVCELANKKAEMFAGWNTQRSELRTVKGNKRKMLGTKLKSVPCKVRTYECKGQNVCQPKRLKVETENYTGWKLKLKNVRRTDEMSCAIYSG</sequence>
<accession>A0A0A0KPK1</accession>